<dbReference type="AlphaFoldDB" id="A0A9W8DQM9"/>
<keyword evidence="3" id="KW-1185">Reference proteome</keyword>
<keyword evidence="1" id="KW-0732">Signal</keyword>
<comment type="caution">
    <text evidence="2">The sequence shown here is derived from an EMBL/GenBank/DDBJ whole genome shotgun (WGS) entry which is preliminary data.</text>
</comment>
<organism evidence="2 3">
    <name type="scientific">Mycoemilia scoparia</name>
    <dbReference type="NCBI Taxonomy" id="417184"/>
    <lineage>
        <taxon>Eukaryota</taxon>
        <taxon>Fungi</taxon>
        <taxon>Fungi incertae sedis</taxon>
        <taxon>Zoopagomycota</taxon>
        <taxon>Kickxellomycotina</taxon>
        <taxon>Kickxellomycetes</taxon>
        <taxon>Kickxellales</taxon>
        <taxon>Kickxellaceae</taxon>
        <taxon>Mycoemilia</taxon>
    </lineage>
</organism>
<feature type="signal peptide" evidence="1">
    <location>
        <begin position="1"/>
        <end position="23"/>
    </location>
</feature>
<gene>
    <name evidence="2" type="ORF">H4219_004737</name>
</gene>
<sequence length="132" mass="13526">MYLTKPLSVVLVALTAMSYSTTASPVASADGAQEMNAQAVNQVDRAVMNQLIRYYSFQNRSGGFFGSLGDAIGNIIGSVGDLGKGIIGGVGNVGLKVLNGASDVTKEALHGVGNIGDAVLDDAGHLVHNILH</sequence>
<name>A0A9W8DQM9_9FUNG</name>
<protein>
    <recommendedName>
        <fullName evidence="4">Secreted protein</fullName>
    </recommendedName>
</protein>
<dbReference type="EMBL" id="JANBPU010000192">
    <property type="protein sequence ID" value="KAJ1914544.1"/>
    <property type="molecule type" value="Genomic_DNA"/>
</dbReference>
<reference evidence="2" key="1">
    <citation type="submission" date="2022-07" db="EMBL/GenBank/DDBJ databases">
        <title>Phylogenomic reconstructions and comparative analyses of Kickxellomycotina fungi.</title>
        <authorList>
            <person name="Reynolds N.K."/>
            <person name="Stajich J.E."/>
            <person name="Barry K."/>
            <person name="Grigoriev I.V."/>
            <person name="Crous P."/>
            <person name="Smith M.E."/>
        </authorList>
    </citation>
    <scope>NUCLEOTIDE SEQUENCE</scope>
    <source>
        <strain evidence="2">NBRC 100468</strain>
    </source>
</reference>
<evidence type="ECO:0000256" key="1">
    <source>
        <dbReference type="SAM" id="SignalP"/>
    </source>
</evidence>
<evidence type="ECO:0008006" key="4">
    <source>
        <dbReference type="Google" id="ProtNLM"/>
    </source>
</evidence>
<evidence type="ECO:0000313" key="3">
    <source>
        <dbReference type="Proteomes" id="UP001150538"/>
    </source>
</evidence>
<proteinExistence type="predicted"/>
<accession>A0A9W8DQM9</accession>
<feature type="chain" id="PRO_5040785159" description="Secreted protein" evidence="1">
    <location>
        <begin position="24"/>
        <end position="132"/>
    </location>
</feature>
<dbReference type="Proteomes" id="UP001150538">
    <property type="component" value="Unassembled WGS sequence"/>
</dbReference>
<evidence type="ECO:0000313" key="2">
    <source>
        <dbReference type="EMBL" id="KAJ1914544.1"/>
    </source>
</evidence>